<dbReference type="SUPFAM" id="SSF53335">
    <property type="entry name" value="S-adenosyl-L-methionine-dependent methyltransferases"/>
    <property type="match status" value="1"/>
</dbReference>
<dbReference type="Gene3D" id="3.40.50.980">
    <property type="match status" value="2"/>
</dbReference>
<dbReference type="InterPro" id="IPR010071">
    <property type="entry name" value="AA_adenyl_dom"/>
</dbReference>
<proteinExistence type="inferred from homology"/>
<dbReference type="InterPro" id="IPR023213">
    <property type="entry name" value="CAT-like_dom_sf"/>
</dbReference>
<protein>
    <recommendedName>
        <fullName evidence="4">Phenyloxazoline synthase MbtB</fullName>
    </recommendedName>
    <alternativeName>
        <fullName evidence="9">Mycobactin synthetase protein B</fullName>
    </alternativeName>
</protein>
<dbReference type="RefSeq" id="WP_167982424.1">
    <property type="nucleotide sequence ID" value="NZ_JAATEJ010000005.1"/>
</dbReference>
<dbReference type="Gene3D" id="1.10.1200.10">
    <property type="entry name" value="ACP-like"/>
    <property type="match status" value="2"/>
</dbReference>
<dbReference type="InterPro" id="IPR045851">
    <property type="entry name" value="AMP-bd_C_sf"/>
</dbReference>
<dbReference type="PANTHER" id="PTHR45527">
    <property type="entry name" value="NONRIBOSOMAL PEPTIDE SYNTHETASE"/>
    <property type="match status" value="1"/>
</dbReference>
<dbReference type="InterPro" id="IPR013217">
    <property type="entry name" value="Methyltransf_12"/>
</dbReference>
<evidence type="ECO:0000256" key="5">
    <source>
        <dbReference type="ARBA" id="ARBA00022450"/>
    </source>
</evidence>
<dbReference type="PROSITE" id="PS00455">
    <property type="entry name" value="AMP_BINDING"/>
    <property type="match status" value="1"/>
</dbReference>
<dbReference type="Pfam" id="PF00501">
    <property type="entry name" value="AMP-binding"/>
    <property type="match status" value="1"/>
</dbReference>
<evidence type="ECO:0000256" key="1">
    <source>
        <dbReference type="ARBA" id="ARBA00001957"/>
    </source>
</evidence>
<gene>
    <name evidence="12" type="ORF">HCN08_09110</name>
</gene>
<dbReference type="Gene3D" id="3.40.50.150">
    <property type="entry name" value="Vaccinia Virus protein VP39"/>
    <property type="match status" value="1"/>
</dbReference>
<evidence type="ECO:0000256" key="9">
    <source>
        <dbReference type="ARBA" id="ARBA00033440"/>
    </source>
</evidence>
<evidence type="ECO:0000256" key="6">
    <source>
        <dbReference type="ARBA" id="ARBA00022553"/>
    </source>
</evidence>
<comment type="pathway">
    <text evidence="2">Siderophore biosynthesis; mycobactin biosynthesis.</text>
</comment>
<dbReference type="Proteomes" id="UP000734511">
    <property type="component" value="Unassembled WGS sequence"/>
</dbReference>
<dbReference type="Pfam" id="PF08242">
    <property type="entry name" value="Methyltransf_12"/>
    <property type="match status" value="1"/>
</dbReference>
<evidence type="ECO:0000313" key="13">
    <source>
        <dbReference type="Proteomes" id="UP000734511"/>
    </source>
</evidence>
<accession>A0ABX0ZLF3</accession>
<dbReference type="InterPro" id="IPR009081">
    <property type="entry name" value="PP-bd_ACP"/>
</dbReference>
<keyword evidence="5" id="KW-0596">Phosphopantetheine</keyword>
<feature type="region of interest" description="Disordered" evidence="10">
    <location>
        <begin position="93"/>
        <end position="119"/>
    </location>
</feature>
<evidence type="ECO:0000256" key="8">
    <source>
        <dbReference type="ARBA" id="ARBA00022737"/>
    </source>
</evidence>
<dbReference type="InterPro" id="IPR000873">
    <property type="entry name" value="AMP-dep_synth/lig_dom"/>
</dbReference>
<dbReference type="InterPro" id="IPR029063">
    <property type="entry name" value="SAM-dependent_MTases_sf"/>
</dbReference>
<dbReference type="InterPro" id="IPR025110">
    <property type="entry name" value="AMP-bd_C"/>
</dbReference>
<dbReference type="SUPFAM" id="SSF52777">
    <property type="entry name" value="CoA-dependent acyltransferases"/>
    <property type="match status" value="2"/>
</dbReference>
<feature type="domain" description="Carrier" evidence="11">
    <location>
        <begin position="14"/>
        <end position="90"/>
    </location>
</feature>
<dbReference type="SUPFAM" id="SSF47336">
    <property type="entry name" value="ACP-like"/>
    <property type="match status" value="2"/>
</dbReference>
<feature type="compositionally biased region" description="Pro residues" evidence="10">
    <location>
        <begin position="99"/>
        <end position="110"/>
    </location>
</feature>
<keyword evidence="7" id="KW-0436">Ligase</keyword>
<evidence type="ECO:0000256" key="4">
    <source>
        <dbReference type="ARBA" id="ARBA00016743"/>
    </source>
</evidence>
<dbReference type="InterPro" id="IPR020806">
    <property type="entry name" value="PKS_PP-bd"/>
</dbReference>
<dbReference type="SMART" id="SM00823">
    <property type="entry name" value="PKS_PP"/>
    <property type="match status" value="2"/>
</dbReference>
<keyword evidence="8" id="KW-0677">Repeat</keyword>
<evidence type="ECO:0000256" key="2">
    <source>
        <dbReference type="ARBA" id="ARBA00005102"/>
    </source>
</evidence>
<comment type="cofactor">
    <cofactor evidence="1">
        <name>pantetheine 4'-phosphate</name>
        <dbReference type="ChEBI" id="CHEBI:47942"/>
    </cofactor>
</comment>
<evidence type="ECO:0000256" key="3">
    <source>
        <dbReference type="ARBA" id="ARBA00007380"/>
    </source>
</evidence>
<sequence>MSDAHGRPAEAASAAAPGDREELRAQLAALLDLEPSEVADTDNLIALGLTSVTAMRLVTGWRRAGLPVTFAELTEQPTLGAWWQALRPAATPAAGAPAPAAPVPAVPAPSPEGGETGEPFPLTAVQRAYWLGRKDGMPLGGVGCHAYCEFDGAGVDPARLAAAARQLVARHAMLRGQVLHDGRQRIRPQPDWPGPTVHDLRDETTAGGAAKAAEAIREQLSHRRLDVEAGEMFDLRLTLLPGGATRLHLNLDLIAADVLSLQILLADLAALYDGRALPPITTAIAPHLAGPDAAEAARARAHWAARLADLPAGGPRLPLAVDPAALGRAPRFTRRLHRLPAAAWQRLAERGRRRGLTPSMTLATAFAETLGRWSDRSRFLLNVPLFDRHGDHPELARLVADFTGLMLLEADTGPMEGEDTFTARAARLQRRFQLDAGHSAHSAVEVLRDLGRLRGEPPAAAPVVFASSLGGEFLDPAFRERFGPLGWMVTQTPQVWLDHQLYEMAGELLLTWDSVDALFPAGLVDDMFAAYTGAVDALARAGDAAAWDRPLPADLPPRQARVRDRANDTAAPVPGGLLHDAVIRQCRDTPDRTAVVDGEGPVTYGELLRHAQAVRDLLHGHGCRPGVPVAVALPKGRHQVAAVLGTLLAGCPYLPLDTAQPRARRDRILADAGVRHVLAPAAEAARSRPADPGRPWPAAVQVLGCDPAAPHAAPAPPPAGPAAPGDLAYIIYTSGSTGTPKGVMISHRAALNTVADVTGRYQVGPDDRVLGLAGLGFDLSVYDIFGPLSVGAALVLPDPERRGDPSHWARTAAVHRVTVWNSVPAQLQALERYLGHDPDHDLSALRLALLSGDWLPVGLPDAIRGRIPGLRVVSLGGATEAAIWSIAHPVGEVDTRRPSIPYGRPLANQTFHVLDAQMRDRPDWVPGELYIGGEGLAVGYLGDAARTAERFPTHPVTGRRLYRTGDLGRYRPDGVIEFLGRADAQLKIRGHRVEPGEVEAALAAHPQVGACRVIADTTGGDRRLAAFATPAPLPAGAAPAGEDAGWAAARGAYRRLARAADPAALRRSSDLLRAAVHASLAHLLTECGVFAAGDVREEDEVLAALGAAPEHRPLARRWLAALADAGRLRRLPGARWEGLRTADAADAERAWDAAVEGTVADLWPREVVELFRSAAGQLPALVRGEQQAAQLLFPQGDSRTARAAFGGSLAVRALNGAVGAFVRAEARSRAGTGRPLRVLEVGAGVGATTDEVIAALDGTGTGPAADAGTAPYVEYVYTDVSLFFLNAAQERHAHLPWITHTVFDIDADYRAQGFEPNTFDVILGANVLHNARDLGRCLARMRGLLAPGGALVLTEATRERPELMVSMDFLIGAQLGGEGFADDRAGSGGALLDAGQWRERLAAAGGVAPPALPESAADPLAGSGMALVAARFKPRLAAPDPGELLDHLAEQVPAYMVPAHLQVVDELPLTANGKVDTAMLRSWLPRSAPARSSGWVPPRGPLEERIAEVWAALLGSERVGRDDDFFHSGGDSLLAARFAARLRETLPAAAARPFDAVLRQLTAGPTVAALAAWLALGAEDAQEAQDGQGAR</sequence>
<comment type="caution">
    <text evidence="12">The sequence shown here is derived from an EMBL/GenBank/DDBJ whole genome shotgun (WGS) entry which is preliminary data.</text>
</comment>
<dbReference type="EMBL" id="JAATEJ010000005">
    <property type="protein sequence ID" value="NJP43556.1"/>
    <property type="molecule type" value="Genomic_DNA"/>
</dbReference>
<dbReference type="Gene3D" id="3.30.300.30">
    <property type="match status" value="2"/>
</dbReference>
<evidence type="ECO:0000256" key="7">
    <source>
        <dbReference type="ARBA" id="ARBA00022598"/>
    </source>
</evidence>
<dbReference type="Pfam" id="PF13193">
    <property type="entry name" value="AMP-binding_C"/>
    <property type="match status" value="1"/>
</dbReference>
<dbReference type="Gene3D" id="3.30.559.30">
    <property type="entry name" value="Nonribosomal peptide synthetase, condensation domain"/>
    <property type="match status" value="1"/>
</dbReference>
<name>A0ABX0ZLF3_9ACTN</name>
<reference evidence="12 13" key="1">
    <citation type="submission" date="2020-03" db="EMBL/GenBank/DDBJ databases">
        <title>WGS of actinomycetes isolated from Thailand.</title>
        <authorList>
            <person name="Thawai C."/>
        </authorList>
    </citation>
    <scope>NUCLEOTIDE SEQUENCE [LARGE SCALE GENOMIC DNA]</scope>
    <source>
        <strain evidence="12 13">PRB2-1</strain>
    </source>
</reference>
<dbReference type="CDD" id="cd19535">
    <property type="entry name" value="Cyc_NRPS"/>
    <property type="match status" value="1"/>
</dbReference>
<dbReference type="InterPro" id="IPR001242">
    <property type="entry name" value="Condensation_dom"/>
</dbReference>
<dbReference type="PROSITE" id="PS50075">
    <property type="entry name" value="CARRIER"/>
    <property type="match status" value="2"/>
</dbReference>
<evidence type="ECO:0000313" key="12">
    <source>
        <dbReference type="EMBL" id="NJP43556.1"/>
    </source>
</evidence>
<dbReference type="InterPro" id="IPR036736">
    <property type="entry name" value="ACP-like_sf"/>
</dbReference>
<dbReference type="NCBIfam" id="TIGR01733">
    <property type="entry name" value="AA-adenyl-dom"/>
    <property type="match status" value="1"/>
</dbReference>
<comment type="similarity">
    <text evidence="3">Belongs to the ATP-dependent AMP-binding enzyme family. MbtB subfamily.</text>
</comment>
<keyword evidence="6" id="KW-0597">Phosphoprotein</keyword>
<evidence type="ECO:0000256" key="10">
    <source>
        <dbReference type="SAM" id="MobiDB-lite"/>
    </source>
</evidence>
<organism evidence="12 13">
    <name type="scientific">Actinacidiphila epipremni</name>
    <dbReference type="NCBI Taxonomy" id="2053013"/>
    <lineage>
        <taxon>Bacteria</taxon>
        <taxon>Bacillati</taxon>
        <taxon>Actinomycetota</taxon>
        <taxon>Actinomycetes</taxon>
        <taxon>Kitasatosporales</taxon>
        <taxon>Streptomycetaceae</taxon>
        <taxon>Actinacidiphila</taxon>
    </lineage>
</organism>
<feature type="region of interest" description="Disordered" evidence="10">
    <location>
        <begin position="1"/>
        <end position="20"/>
    </location>
</feature>
<dbReference type="SUPFAM" id="SSF56801">
    <property type="entry name" value="Acetyl-CoA synthetase-like"/>
    <property type="match status" value="1"/>
</dbReference>
<dbReference type="Gene3D" id="3.30.559.10">
    <property type="entry name" value="Chloramphenicol acetyltransferase-like domain"/>
    <property type="match status" value="1"/>
</dbReference>
<dbReference type="InterPro" id="IPR020845">
    <property type="entry name" value="AMP-binding_CS"/>
</dbReference>
<dbReference type="InterPro" id="IPR057737">
    <property type="entry name" value="Condensation_MtbB-like"/>
</dbReference>
<dbReference type="CDD" id="cd02440">
    <property type="entry name" value="AdoMet_MTases"/>
    <property type="match status" value="1"/>
</dbReference>
<feature type="domain" description="Carrier" evidence="11">
    <location>
        <begin position="1497"/>
        <end position="1578"/>
    </location>
</feature>
<keyword evidence="13" id="KW-1185">Reference proteome</keyword>
<dbReference type="PANTHER" id="PTHR45527:SF10">
    <property type="entry name" value="PYOCHELIN SYNTHASE PCHF"/>
    <property type="match status" value="1"/>
</dbReference>
<dbReference type="Gene3D" id="2.30.38.10">
    <property type="entry name" value="Luciferase, Domain 3"/>
    <property type="match status" value="1"/>
</dbReference>
<evidence type="ECO:0000259" key="11">
    <source>
        <dbReference type="PROSITE" id="PS50075"/>
    </source>
</evidence>
<dbReference type="Pfam" id="PF00550">
    <property type="entry name" value="PP-binding"/>
    <property type="match status" value="2"/>
</dbReference>
<dbReference type="Pfam" id="PF00668">
    <property type="entry name" value="Condensation"/>
    <property type="match status" value="1"/>
</dbReference>